<evidence type="ECO:0000313" key="2">
    <source>
        <dbReference type="Proteomes" id="UP000250275"/>
    </source>
</evidence>
<name>A0A310SPC5_9HYME</name>
<keyword evidence="2" id="KW-1185">Reference proteome</keyword>
<dbReference type="AlphaFoldDB" id="A0A310SPC5"/>
<proteinExistence type="predicted"/>
<evidence type="ECO:0000313" key="1">
    <source>
        <dbReference type="EMBL" id="OAD60054.1"/>
    </source>
</evidence>
<protein>
    <submittedName>
        <fullName evidence="1">Uncharacterized protein</fullName>
    </submittedName>
</protein>
<organism evidence="1 2">
    <name type="scientific">Eufriesea mexicana</name>
    <dbReference type="NCBI Taxonomy" id="516756"/>
    <lineage>
        <taxon>Eukaryota</taxon>
        <taxon>Metazoa</taxon>
        <taxon>Ecdysozoa</taxon>
        <taxon>Arthropoda</taxon>
        <taxon>Hexapoda</taxon>
        <taxon>Insecta</taxon>
        <taxon>Pterygota</taxon>
        <taxon>Neoptera</taxon>
        <taxon>Endopterygota</taxon>
        <taxon>Hymenoptera</taxon>
        <taxon>Apocrita</taxon>
        <taxon>Aculeata</taxon>
        <taxon>Apoidea</taxon>
        <taxon>Anthophila</taxon>
        <taxon>Apidae</taxon>
        <taxon>Eufriesea</taxon>
    </lineage>
</organism>
<gene>
    <name evidence="1" type="ORF">WN48_06521</name>
</gene>
<sequence>MKLGTEERKWLEIPVESNFDLEGIHFHLASILSSSPFQFVNGRSSSMTSYDLYSPSVTNYHFDLSTFVPVAHLLRVVNECEPSFKNETKILRGPRGLGITKTTMS</sequence>
<accession>A0A310SPC5</accession>
<dbReference type="EMBL" id="KQ760512">
    <property type="protein sequence ID" value="OAD60054.1"/>
    <property type="molecule type" value="Genomic_DNA"/>
</dbReference>
<reference evidence="1 2" key="1">
    <citation type="submission" date="2015-07" db="EMBL/GenBank/DDBJ databases">
        <title>The genome of Eufriesea mexicana.</title>
        <authorList>
            <person name="Pan H."/>
            <person name="Kapheim K."/>
        </authorList>
    </citation>
    <scope>NUCLEOTIDE SEQUENCE [LARGE SCALE GENOMIC DNA]</scope>
    <source>
        <strain evidence="1">0111107269</strain>
        <tissue evidence="1">Whole body</tissue>
    </source>
</reference>
<dbReference type="Proteomes" id="UP000250275">
    <property type="component" value="Unassembled WGS sequence"/>
</dbReference>